<keyword evidence="1" id="KW-0472">Membrane</keyword>
<evidence type="ECO:0000256" key="1">
    <source>
        <dbReference type="SAM" id="Phobius"/>
    </source>
</evidence>
<accession>A0ABZ1C069</accession>
<feature type="transmembrane region" description="Helical" evidence="1">
    <location>
        <begin position="44"/>
        <end position="67"/>
    </location>
</feature>
<keyword evidence="1" id="KW-1133">Transmembrane helix</keyword>
<reference evidence="2 3" key="1">
    <citation type="journal article" date="2024" name="Front. Microbiol.">
        <title>Novel thermophilic genera Geochorda gen. nov. and Carboxydochorda gen. nov. from the deep terrestrial subsurface reveal the ecophysiological diversity in the class Limnochordia.</title>
        <authorList>
            <person name="Karnachuk O.V."/>
            <person name="Lukina A.P."/>
            <person name="Avakyan M.R."/>
            <person name="Kadnikov V.V."/>
            <person name="Begmatov S."/>
            <person name="Beletsky A.V."/>
            <person name="Vlasova K.G."/>
            <person name="Novikov A.A."/>
            <person name="Shcherbakova V.A."/>
            <person name="Mardanov A.V."/>
            <person name="Ravin N.V."/>
        </authorList>
    </citation>
    <scope>NUCLEOTIDE SEQUENCE [LARGE SCALE GENOMIC DNA]</scope>
    <source>
        <strain evidence="2 3">L945</strain>
    </source>
</reference>
<dbReference type="RefSeq" id="WP_324717605.1">
    <property type="nucleotide sequence ID" value="NZ_CP141615.1"/>
</dbReference>
<organism evidence="2 3">
    <name type="scientific">Carboxydichorda subterranea</name>
    <dbReference type="NCBI Taxonomy" id="3109565"/>
    <lineage>
        <taxon>Bacteria</taxon>
        <taxon>Bacillati</taxon>
        <taxon>Bacillota</taxon>
        <taxon>Limnochordia</taxon>
        <taxon>Limnochordales</taxon>
        <taxon>Geochordaceae</taxon>
        <taxon>Carboxydichorda</taxon>
    </lineage>
</organism>
<dbReference type="Proteomes" id="UP001332192">
    <property type="component" value="Chromosome"/>
</dbReference>
<keyword evidence="3" id="KW-1185">Reference proteome</keyword>
<name>A0ABZ1C069_9FIRM</name>
<keyword evidence="1" id="KW-0812">Transmembrane</keyword>
<sequence>MGATNGRRPLRRFFSIGLTTAAISAVLSISSSGAASTLGVAAAVGALLLVIATGILFDVIGVAATAASERNFHAMAADKVPGAPQAIWIVRNADRVANFANDVMGDVAGTLSGALGAAIVAQLVPGGPRLQELWGTAAIVAGISGLTVGGKAAFKAFAIGQAEAIVFRMGRLLASLERLAGRSFVTGVGPARASASARRPRVAAGGRGRQ</sequence>
<evidence type="ECO:0000313" key="3">
    <source>
        <dbReference type="Proteomes" id="UP001332192"/>
    </source>
</evidence>
<gene>
    <name evidence="2" type="ORF">U7230_04825</name>
</gene>
<evidence type="ECO:0000313" key="2">
    <source>
        <dbReference type="EMBL" id="WRP18334.1"/>
    </source>
</evidence>
<proteinExistence type="predicted"/>
<dbReference type="EMBL" id="CP141615">
    <property type="protein sequence ID" value="WRP18334.1"/>
    <property type="molecule type" value="Genomic_DNA"/>
</dbReference>
<protein>
    <submittedName>
        <fullName evidence="2">Uncharacterized protein</fullName>
    </submittedName>
</protein>